<keyword evidence="5 6" id="KW-0472">Membrane</keyword>
<sequence>MSDEVLAARWKRWLLVTAAVLVVFWVLWRTRDALLPFLLGAIIAYLLAPAVDLLQRALPQQGRLARLARPLAILLAYVFALAILTVAGFYLVPPLIDQTVEFVRDLPSYWDDVRRESNALMRLYEARVPEDMRRQIEANLGALGQQVGTAARTAMMVTFGAVTTIIGFAAGLLLLPLWLFYVLKDQQRGLEWFYGLWPESWRPDVRAIVGMVDDVMSAYVRGQLFLGVVIGVVTGITMWLIGIPQSLVLGVLAGFFELIPVLGPWLAFVAAALVTLATEPDRILFVGIAFLAIQQLENTFLVPKIQGDAVRVHPALIMVLLVVGGSLWGVLGMIFIVPLTAVLRDIFVYLYHRTGKV</sequence>
<gene>
    <name evidence="7" type="ordered locus">Sthe_1109</name>
</gene>
<feature type="transmembrane region" description="Helical" evidence="6">
    <location>
        <begin position="247"/>
        <end position="276"/>
    </location>
</feature>
<reference evidence="7 8" key="2">
    <citation type="journal article" date="2010" name="Stand. Genomic Sci.">
        <title>Complete genome sequence of Desulfohalobium retbaense type strain (HR(100)).</title>
        <authorList>
            <person name="Spring S."/>
            <person name="Nolan M."/>
            <person name="Lapidus A."/>
            <person name="Glavina Del Rio T."/>
            <person name="Copeland A."/>
            <person name="Tice H."/>
            <person name="Cheng J.F."/>
            <person name="Lucas S."/>
            <person name="Land M."/>
            <person name="Chen F."/>
            <person name="Bruce D."/>
            <person name="Goodwin L."/>
            <person name="Pitluck S."/>
            <person name="Ivanova N."/>
            <person name="Mavromatis K."/>
            <person name="Mikhailova N."/>
            <person name="Pati A."/>
            <person name="Chen A."/>
            <person name="Palaniappan K."/>
            <person name="Hauser L."/>
            <person name="Chang Y.J."/>
            <person name="Jeffries C.D."/>
            <person name="Munk C."/>
            <person name="Kiss H."/>
            <person name="Chain P."/>
            <person name="Han C."/>
            <person name="Brettin T."/>
            <person name="Detter J.C."/>
            <person name="Schuler E."/>
            <person name="Goker M."/>
            <person name="Rohde M."/>
            <person name="Bristow J."/>
            <person name="Eisen J.A."/>
            <person name="Markowitz V."/>
            <person name="Hugenholtz P."/>
            <person name="Kyrpides N.C."/>
            <person name="Klenk H.P."/>
        </authorList>
    </citation>
    <scope>NUCLEOTIDE SEQUENCE [LARGE SCALE GENOMIC DNA]</scope>
    <source>
        <strain evidence="8">ATCC 49802 / DSM 20745 / S 6022</strain>
    </source>
</reference>
<dbReference type="Proteomes" id="UP000002027">
    <property type="component" value="Chromosome 1"/>
</dbReference>
<dbReference type="GO" id="GO:0055085">
    <property type="term" value="P:transmembrane transport"/>
    <property type="evidence" value="ECO:0007669"/>
    <property type="project" value="TreeGrafter"/>
</dbReference>
<feature type="transmembrane region" description="Helical" evidence="6">
    <location>
        <begin position="159"/>
        <end position="183"/>
    </location>
</feature>
<dbReference type="GO" id="GO:0016020">
    <property type="term" value="C:membrane"/>
    <property type="evidence" value="ECO:0007669"/>
    <property type="project" value="UniProtKB-SubCell"/>
</dbReference>
<dbReference type="InterPro" id="IPR002549">
    <property type="entry name" value="AI-2E-like"/>
</dbReference>
<dbReference type="FunCoup" id="D1C2S8">
    <property type="interactions" value="342"/>
</dbReference>
<dbReference type="HOGENOM" id="CLU_031275_8_1_0"/>
<dbReference type="PANTHER" id="PTHR21716">
    <property type="entry name" value="TRANSMEMBRANE PROTEIN"/>
    <property type="match status" value="1"/>
</dbReference>
<feature type="transmembrane region" description="Helical" evidence="6">
    <location>
        <begin position="71"/>
        <end position="92"/>
    </location>
</feature>
<evidence type="ECO:0000313" key="7">
    <source>
        <dbReference type="EMBL" id="ACZ38545.1"/>
    </source>
</evidence>
<evidence type="ECO:0000256" key="5">
    <source>
        <dbReference type="ARBA" id="ARBA00023136"/>
    </source>
</evidence>
<evidence type="ECO:0000256" key="6">
    <source>
        <dbReference type="SAM" id="Phobius"/>
    </source>
</evidence>
<organism evidence="7 8">
    <name type="scientific">Sphaerobacter thermophilus (strain ATCC 49802 / DSM 20745 / KCCM 41009 / NCIMB 13125 / S 6022)</name>
    <dbReference type="NCBI Taxonomy" id="479434"/>
    <lineage>
        <taxon>Bacteria</taxon>
        <taxon>Pseudomonadati</taxon>
        <taxon>Thermomicrobiota</taxon>
        <taxon>Thermomicrobia</taxon>
        <taxon>Sphaerobacterales</taxon>
        <taxon>Sphaerobacterineae</taxon>
        <taxon>Sphaerobacteraceae</taxon>
        <taxon>Sphaerobacter</taxon>
    </lineage>
</organism>
<keyword evidence="8" id="KW-1185">Reference proteome</keyword>
<dbReference type="Pfam" id="PF01594">
    <property type="entry name" value="AI-2E_transport"/>
    <property type="match status" value="1"/>
</dbReference>
<feature type="transmembrane region" description="Helical" evidence="6">
    <location>
        <begin position="224"/>
        <end position="241"/>
    </location>
</feature>
<feature type="transmembrane region" description="Helical" evidence="6">
    <location>
        <begin position="283"/>
        <end position="303"/>
    </location>
</feature>
<evidence type="ECO:0008006" key="9">
    <source>
        <dbReference type="Google" id="ProtNLM"/>
    </source>
</evidence>
<keyword evidence="4 6" id="KW-1133">Transmembrane helix</keyword>
<dbReference type="AlphaFoldDB" id="D1C2S8"/>
<feature type="transmembrane region" description="Helical" evidence="6">
    <location>
        <begin position="34"/>
        <end position="51"/>
    </location>
</feature>
<protein>
    <recommendedName>
        <fullName evidence="9">Permease</fullName>
    </recommendedName>
</protein>
<dbReference type="EMBL" id="CP001823">
    <property type="protein sequence ID" value="ACZ38545.1"/>
    <property type="molecule type" value="Genomic_DNA"/>
</dbReference>
<dbReference type="KEGG" id="sti:Sthe_1109"/>
<reference evidence="8" key="1">
    <citation type="submission" date="2009-11" db="EMBL/GenBank/DDBJ databases">
        <title>The complete chromosome 1 of Sphaerobacter thermophilus DSM 20745.</title>
        <authorList>
            <person name="Lucas S."/>
            <person name="Copeland A."/>
            <person name="Lapidus A."/>
            <person name="Glavina del Rio T."/>
            <person name="Dalin E."/>
            <person name="Tice H."/>
            <person name="Bruce D."/>
            <person name="Goodwin L."/>
            <person name="Pitluck S."/>
            <person name="Kyrpides N."/>
            <person name="Mavromatis K."/>
            <person name="Ivanova N."/>
            <person name="Mikhailova N."/>
            <person name="LaButti K.M."/>
            <person name="Clum A."/>
            <person name="Sun H.I."/>
            <person name="Brettin T."/>
            <person name="Detter J.C."/>
            <person name="Han C."/>
            <person name="Larimer F."/>
            <person name="Land M."/>
            <person name="Hauser L."/>
            <person name="Markowitz V."/>
            <person name="Cheng J.F."/>
            <person name="Hugenholtz P."/>
            <person name="Woyke T."/>
            <person name="Wu D."/>
            <person name="Steenblock K."/>
            <person name="Schneider S."/>
            <person name="Pukall R."/>
            <person name="Goeker M."/>
            <person name="Klenk H.P."/>
            <person name="Eisen J.A."/>
        </authorList>
    </citation>
    <scope>NUCLEOTIDE SEQUENCE [LARGE SCALE GENOMIC DNA]</scope>
    <source>
        <strain evidence="8">ATCC 49802 / DSM 20745 / S 6022</strain>
    </source>
</reference>
<feature type="transmembrane region" description="Helical" evidence="6">
    <location>
        <begin position="315"/>
        <end position="343"/>
    </location>
</feature>
<dbReference type="eggNOG" id="COG0628">
    <property type="taxonomic scope" value="Bacteria"/>
</dbReference>
<accession>D1C2S8</accession>
<name>D1C2S8_SPHTD</name>
<evidence type="ECO:0000256" key="2">
    <source>
        <dbReference type="ARBA" id="ARBA00009773"/>
    </source>
</evidence>
<evidence type="ECO:0000256" key="1">
    <source>
        <dbReference type="ARBA" id="ARBA00004141"/>
    </source>
</evidence>
<dbReference type="RefSeq" id="WP_012871592.1">
    <property type="nucleotide sequence ID" value="NC_013523.1"/>
</dbReference>
<evidence type="ECO:0000256" key="3">
    <source>
        <dbReference type="ARBA" id="ARBA00022692"/>
    </source>
</evidence>
<dbReference type="InParanoid" id="D1C2S8"/>
<evidence type="ECO:0000256" key="4">
    <source>
        <dbReference type="ARBA" id="ARBA00022989"/>
    </source>
</evidence>
<feature type="transmembrane region" description="Helical" evidence="6">
    <location>
        <begin position="12"/>
        <end position="28"/>
    </location>
</feature>
<dbReference type="STRING" id="479434.Sthe_1109"/>
<evidence type="ECO:0000313" key="8">
    <source>
        <dbReference type="Proteomes" id="UP000002027"/>
    </source>
</evidence>
<proteinExistence type="inferred from homology"/>
<dbReference type="PANTHER" id="PTHR21716:SF62">
    <property type="entry name" value="TRANSPORT PROTEIN YDBI-RELATED"/>
    <property type="match status" value="1"/>
</dbReference>
<keyword evidence="3 6" id="KW-0812">Transmembrane</keyword>
<comment type="similarity">
    <text evidence="2">Belongs to the autoinducer-2 exporter (AI-2E) (TC 2.A.86) family.</text>
</comment>
<comment type="subcellular location">
    <subcellularLocation>
        <location evidence="1">Membrane</location>
        <topology evidence="1">Multi-pass membrane protein</topology>
    </subcellularLocation>
</comment>